<evidence type="ECO:0000256" key="1">
    <source>
        <dbReference type="SAM" id="MobiDB-lite"/>
    </source>
</evidence>
<reference evidence="3" key="1">
    <citation type="submission" date="2021-05" db="UniProtKB">
        <authorList>
            <consortium name="EnsemblPlants"/>
        </authorList>
    </citation>
    <scope>IDENTIFICATION</scope>
    <source>
        <strain evidence="3">subsp. malaccensis</strain>
    </source>
</reference>
<dbReference type="Gramene" id="mito3_t00020.1">
    <property type="protein sequence ID" value="mito3_p00020.1"/>
    <property type="gene ID" value="mito3_g00020"/>
</dbReference>
<dbReference type="AlphaFoldDB" id="A0A804U5M8"/>
<sequence>MARKGNPISVISWKISSGSSCLTWSHYISHCNMDLFRYLVRLFLSVVFLQLGILLIVIVICDGNDSGSEQETDASVGAQESCIGVRPKGEANCNAGPSSRKEEKDLDLNVTPHPRVAIQSLMNDLMDADNKMDQLMR</sequence>
<dbReference type="EnsemblPlants" id="mito3_t00020.1">
    <property type="protein sequence ID" value="mito3_p00020.1"/>
    <property type="gene ID" value="mito3_g00020"/>
</dbReference>
<keyword evidence="2" id="KW-0472">Membrane</keyword>
<protein>
    <submittedName>
        <fullName evidence="3">Uncharacterized protein</fullName>
    </submittedName>
</protein>
<organism evidence="3 4">
    <name type="scientific">Musa acuminata subsp. malaccensis</name>
    <name type="common">Wild banana</name>
    <name type="synonym">Musa malaccensis</name>
    <dbReference type="NCBI Taxonomy" id="214687"/>
    <lineage>
        <taxon>Eukaryota</taxon>
        <taxon>Viridiplantae</taxon>
        <taxon>Streptophyta</taxon>
        <taxon>Embryophyta</taxon>
        <taxon>Tracheophyta</taxon>
        <taxon>Spermatophyta</taxon>
        <taxon>Magnoliopsida</taxon>
        <taxon>Liliopsida</taxon>
        <taxon>Zingiberales</taxon>
        <taxon>Musaceae</taxon>
        <taxon>Musa</taxon>
    </lineage>
</organism>
<evidence type="ECO:0000313" key="4">
    <source>
        <dbReference type="Proteomes" id="UP000012960"/>
    </source>
</evidence>
<name>A0A804U5M8_MUSAM</name>
<proteinExistence type="predicted"/>
<accession>A0A804U5M8</accession>
<feature type="transmembrane region" description="Helical" evidence="2">
    <location>
        <begin position="38"/>
        <end position="60"/>
    </location>
</feature>
<dbReference type="Proteomes" id="UP000012960">
    <property type="component" value="Unplaced"/>
</dbReference>
<keyword evidence="2" id="KW-0812">Transmembrane</keyword>
<keyword evidence="4" id="KW-1185">Reference proteome</keyword>
<keyword evidence="2" id="KW-1133">Transmembrane helix</keyword>
<evidence type="ECO:0000313" key="3">
    <source>
        <dbReference type="EnsemblPlants" id="mito3_p00020.1"/>
    </source>
</evidence>
<dbReference type="InParanoid" id="A0A804U5M8"/>
<feature type="region of interest" description="Disordered" evidence="1">
    <location>
        <begin position="87"/>
        <end position="107"/>
    </location>
</feature>
<evidence type="ECO:0000256" key="2">
    <source>
        <dbReference type="SAM" id="Phobius"/>
    </source>
</evidence>